<reference evidence="7 8" key="1">
    <citation type="journal article" date="2016" name="Nat. Commun.">
        <title>Thousands of microbial genomes shed light on interconnected biogeochemical processes in an aquifer system.</title>
        <authorList>
            <person name="Anantharaman K."/>
            <person name="Brown C.T."/>
            <person name="Hug L.A."/>
            <person name="Sharon I."/>
            <person name="Castelle C.J."/>
            <person name="Probst A.J."/>
            <person name="Thomas B.C."/>
            <person name="Singh A."/>
            <person name="Wilkins M.J."/>
            <person name="Karaoz U."/>
            <person name="Brodie E.L."/>
            <person name="Williams K.H."/>
            <person name="Hubbard S.S."/>
            <person name="Banfield J.F."/>
        </authorList>
    </citation>
    <scope>NUCLEOTIDE SEQUENCE [LARGE SCALE GENOMIC DNA]</scope>
</reference>
<accession>A0A1F5Z8B8</accession>
<comment type="caution">
    <text evidence="7">The sequence shown here is derived from an EMBL/GenBank/DDBJ whole genome shotgun (WGS) entry which is preliminary data.</text>
</comment>
<evidence type="ECO:0000313" key="8">
    <source>
        <dbReference type="Proteomes" id="UP000176854"/>
    </source>
</evidence>
<dbReference type="InterPro" id="IPR007016">
    <property type="entry name" value="O-antigen_ligase-rel_domated"/>
</dbReference>
<evidence type="ECO:0000256" key="3">
    <source>
        <dbReference type="ARBA" id="ARBA00022989"/>
    </source>
</evidence>
<feature type="domain" description="O-antigen ligase-related" evidence="6">
    <location>
        <begin position="249"/>
        <end position="390"/>
    </location>
</feature>
<dbReference type="Pfam" id="PF04932">
    <property type="entry name" value="Wzy_C"/>
    <property type="match status" value="1"/>
</dbReference>
<gene>
    <name evidence="7" type="ORF">A2154_00760</name>
</gene>
<dbReference type="PANTHER" id="PTHR37422">
    <property type="entry name" value="TEICHURONIC ACID BIOSYNTHESIS PROTEIN TUAE"/>
    <property type="match status" value="1"/>
</dbReference>
<feature type="transmembrane region" description="Helical" evidence="5">
    <location>
        <begin position="141"/>
        <end position="159"/>
    </location>
</feature>
<evidence type="ECO:0000256" key="5">
    <source>
        <dbReference type="SAM" id="Phobius"/>
    </source>
</evidence>
<feature type="transmembrane region" description="Helical" evidence="5">
    <location>
        <begin position="410"/>
        <end position="430"/>
    </location>
</feature>
<keyword evidence="4 5" id="KW-0472">Membrane</keyword>
<keyword evidence="2 5" id="KW-0812">Transmembrane</keyword>
<evidence type="ECO:0000256" key="4">
    <source>
        <dbReference type="ARBA" id="ARBA00023136"/>
    </source>
</evidence>
<feature type="transmembrane region" description="Helical" evidence="5">
    <location>
        <begin position="374"/>
        <end position="398"/>
    </location>
</feature>
<feature type="transmembrane region" description="Helical" evidence="5">
    <location>
        <begin position="28"/>
        <end position="49"/>
    </location>
</feature>
<dbReference type="EMBL" id="MFJC01000060">
    <property type="protein sequence ID" value="OGG08615.1"/>
    <property type="molecule type" value="Genomic_DNA"/>
</dbReference>
<feature type="transmembrane region" description="Helical" evidence="5">
    <location>
        <begin position="294"/>
        <end position="319"/>
    </location>
</feature>
<proteinExistence type="predicted"/>
<evidence type="ECO:0000256" key="1">
    <source>
        <dbReference type="ARBA" id="ARBA00004141"/>
    </source>
</evidence>
<evidence type="ECO:0000259" key="6">
    <source>
        <dbReference type="Pfam" id="PF04932"/>
    </source>
</evidence>
<feature type="transmembrane region" description="Helical" evidence="5">
    <location>
        <begin position="247"/>
        <end position="274"/>
    </location>
</feature>
<dbReference type="AlphaFoldDB" id="A0A1F5Z8B8"/>
<dbReference type="GO" id="GO:0016020">
    <property type="term" value="C:membrane"/>
    <property type="evidence" value="ECO:0007669"/>
    <property type="project" value="UniProtKB-SubCell"/>
</dbReference>
<feature type="transmembrane region" description="Helical" evidence="5">
    <location>
        <begin position="331"/>
        <end position="354"/>
    </location>
</feature>
<feature type="transmembrane region" description="Helical" evidence="5">
    <location>
        <begin position="83"/>
        <end position="104"/>
    </location>
</feature>
<dbReference type="PANTHER" id="PTHR37422:SF13">
    <property type="entry name" value="LIPOPOLYSACCHARIDE BIOSYNTHESIS PROTEIN PA4999-RELATED"/>
    <property type="match status" value="1"/>
</dbReference>
<name>A0A1F5Z8B8_9BACT</name>
<comment type="subcellular location">
    <subcellularLocation>
        <location evidence="1">Membrane</location>
        <topology evidence="1">Multi-pass membrane protein</topology>
    </subcellularLocation>
</comment>
<feature type="transmembrane region" description="Helical" evidence="5">
    <location>
        <begin position="110"/>
        <end position="129"/>
    </location>
</feature>
<organism evidence="7 8">
    <name type="scientific">Candidatus Gottesmanbacteria bacterium RBG_16_43_7</name>
    <dbReference type="NCBI Taxonomy" id="1798373"/>
    <lineage>
        <taxon>Bacteria</taxon>
        <taxon>Candidatus Gottesmaniibacteriota</taxon>
    </lineage>
</organism>
<keyword evidence="3 5" id="KW-1133">Transmembrane helix</keyword>
<dbReference type="Proteomes" id="UP000176854">
    <property type="component" value="Unassembled WGS sequence"/>
</dbReference>
<feature type="transmembrane region" description="Helical" evidence="5">
    <location>
        <begin position="218"/>
        <end position="235"/>
    </location>
</feature>
<sequence length="454" mass="51096">MTLLLLPIQLGKHFWPQWSLVLGRRVDYLSPTLYLTDLTIGLTILFWFVKEYRPKILEGIMNNVLSIKDYFFSRKKSVSNPKITIIHNTLYFLLLIIVCLNTIYSLNPYVSVYIWLKALEFGIFSLYIIKTKPNRHTSILVLTLAVFYSSVLGIVQTYLQRSVGGVFWILGERQFSVSTSGIARFTLCLPRVLAAIFGAKPFCRELLRSYATFPHPNVFGGFLAILLPTFVADLLRPQNASGRFIRGSALLFGLFALVLTFSRSAMLISLILMIMVLLLQQLEKIHKKITMGKYLTAVILVAVLVGVIFSCVLPLVIHATGQESFVIRQRLAVSALSMWQTSITSGVGLGNFLTALPHYLVQKTVYFLQPVHNVYLLILAETGLAGIVIIYIILRFIISGALRAIPPKISALNLFMRFYPVVAILIFGSIDHYPITLQQGRLMTAVTVGMMFMK</sequence>
<dbReference type="InterPro" id="IPR051533">
    <property type="entry name" value="WaaL-like"/>
</dbReference>
<evidence type="ECO:0000313" key="7">
    <source>
        <dbReference type="EMBL" id="OGG08615.1"/>
    </source>
</evidence>
<evidence type="ECO:0000256" key="2">
    <source>
        <dbReference type="ARBA" id="ARBA00022692"/>
    </source>
</evidence>
<protein>
    <recommendedName>
        <fullName evidence="6">O-antigen ligase-related domain-containing protein</fullName>
    </recommendedName>
</protein>
<dbReference type="STRING" id="1798373.A2154_00760"/>